<protein>
    <submittedName>
        <fullName evidence="8">MFS transporter</fullName>
    </submittedName>
</protein>
<feature type="transmembrane region" description="Helical" evidence="6">
    <location>
        <begin position="367"/>
        <end position="391"/>
    </location>
</feature>
<evidence type="ECO:0000259" key="7">
    <source>
        <dbReference type="PROSITE" id="PS50850"/>
    </source>
</evidence>
<feature type="transmembrane region" description="Helical" evidence="6">
    <location>
        <begin position="333"/>
        <end position="355"/>
    </location>
</feature>
<dbReference type="Pfam" id="PF07690">
    <property type="entry name" value="MFS_1"/>
    <property type="match status" value="1"/>
</dbReference>
<organism evidence="8 9">
    <name type="scientific">Bordetella genomosp. 10</name>
    <dbReference type="NCBI Taxonomy" id="1416804"/>
    <lineage>
        <taxon>Bacteria</taxon>
        <taxon>Pseudomonadati</taxon>
        <taxon>Pseudomonadota</taxon>
        <taxon>Betaproteobacteria</taxon>
        <taxon>Burkholderiales</taxon>
        <taxon>Alcaligenaceae</taxon>
        <taxon>Bordetella</taxon>
    </lineage>
</organism>
<keyword evidence="5 6" id="KW-0472">Membrane</keyword>
<feature type="transmembrane region" description="Helical" evidence="6">
    <location>
        <begin position="236"/>
        <end position="256"/>
    </location>
</feature>
<dbReference type="PANTHER" id="PTHR11662:SF399">
    <property type="entry name" value="FI19708P1-RELATED"/>
    <property type="match status" value="1"/>
</dbReference>
<dbReference type="PROSITE" id="PS50850">
    <property type="entry name" value="MFS"/>
    <property type="match status" value="1"/>
</dbReference>
<dbReference type="InterPro" id="IPR036259">
    <property type="entry name" value="MFS_trans_sf"/>
</dbReference>
<keyword evidence="9" id="KW-1185">Reference proteome</keyword>
<reference evidence="9" key="1">
    <citation type="submission" date="2017-05" db="EMBL/GenBank/DDBJ databases">
        <title>Complete and WGS of Bordetella genogroups.</title>
        <authorList>
            <person name="Spilker T."/>
            <person name="Lipuma J."/>
        </authorList>
    </citation>
    <scope>NUCLEOTIDE SEQUENCE [LARGE SCALE GENOMIC DNA]</scope>
    <source>
        <strain evidence="9">AU16122</strain>
    </source>
</reference>
<name>A0A261SB37_9BORD</name>
<dbReference type="PANTHER" id="PTHR11662">
    <property type="entry name" value="SOLUTE CARRIER FAMILY 17"/>
    <property type="match status" value="1"/>
</dbReference>
<dbReference type="InterPro" id="IPR050382">
    <property type="entry name" value="MFS_Na/Anion_cotransporter"/>
</dbReference>
<evidence type="ECO:0000256" key="1">
    <source>
        <dbReference type="ARBA" id="ARBA00004651"/>
    </source>
</evidence>
<feature type="transmembrane region" description="Helical" evidence="6">
    <location>
        <begin position="309"/>
        <end position="327"/>
    </location>
</feature>
<dbReference type="GO" id="GO:0005886">
    <property type="term" value="C:plasma membrane"/>
    <property type="evidence" value="ECO:0007669"/>
    <property type="project" value="UniProtKB-SubCell"/>
</dbReference>
<feature type="transmembrane region" description="Helical" evidence="6">
    <location>
        <begin position="87"/>
        <end position="109"/>
    </location>
</feature>
<feature type="transmembrane region" description="Helical" evidence="6">
    <location>
        <begin position="276"/>
        <end position="297"/>
    </location>
</feature>
<dbReference type="PIRSF" id="PIRSF002808">
    <property type="entry name" value="Hexose_phosphate_transp"/>
    <property type="match status" value="1"/>
</dbReference>
<evidence type="ECO:0000256" key="2">
    <source>
        <dbReference type="ARBA" id="ARBA00022475"/>
    </source>
</evidence>
<keyword evidence="3 6" id="KW-0812">Transmembrane</keyword>
<evidence type="ECO:0000313" key="9">
    <source>
        <dbReference type="Proteomes" id="UP000216020"/>
    </source>
</evidence>
<keyword evidence="4 6" id="KW-1133">Transmembrane helix</keyword>
<dbReference type="Gene3D" id="1.20.1250.20">
    <property type="entry name" value="MFS general substrate transporter like domains"/>
    <property type="match status" value="2"/>
</dbReference>
<feature type="transmembrane region" description="Helical" evidence="6">
    <location>
        <begin position="53"/>
        <end position="75"/>
    </location>
</feature>
<gene>
    <name evidence="8" type="ORF">CAL29_14140</name>
</gene>
<evidence type="ECO:0000256" key="3">
    <source>
        <dbReference type="ARBA" id="ARBA00022692"/>
    </source>
</evidence>
<keyword evidence="2" id="KW-1003">Cell membrane</keyword>
<dbReference type="InterPro" id="IPR020846">
    <property type="entry name" value="MFS_dom"/>
</dbReference>
<dbReference type="InterPro" id="IPR000849">
    <property type="entry name" value="Sugar_P_transporter"/>
</dbReference>
<sequence>MIMENQTRVPKRRLWIYLFLFTLTLINYIDRVSMSIGASALKQEFDISPVQMGYLFSSFTWLYFIALIPMGYLVGRYGPKRVNGYGIGLWSLATGFTAIATGYASLLAFRLAMGLGEATTYPAGARVIRDWMPAKERGLATAVFHSGSLVGPAVGALCFGWLITVLGWRAAFIVAGVIGFVWLAAWLKWYGNPARVSWLSREELDTITADEAASTSGSKTGQPQGLAGIARSPTMWAIALSHGCAVYATYFFLTWLPGYLQAERGLTILKSGIYTAIPYLGAAVLAVVIGRISDALLNPERIRQGQRRLAVATTLLCSAIIFIVPQLGDIWPILAVITLSLAACASAVSLNLSLVNDLMDHEADVGTAIGFISTSGNIFGLLAPIVTGYVVGSTGHFAMAFVVTGALLVTGAVLSAFCTRRPVGAGADSSIHISRA</sequence>
<feature type="domain" description="Major facilitator superfamily (MFS) profile" evidence="7">
    <location>
        <begin position="16"/>
        <end position="423"/>
    </location>
</feature>
<evidence type="ECO:0000256" key="4">
    <source>
        <dbReference type="ARBA" id="ARBA00022989"/>
    </source>
</evidence>
<proteinExistence type="predicted"/>
<feature type="transmembrane region" description="Helical" evidence="6">
    <location>
        <begin position="14"/>
        <end position="32"/>
    </location>
</feature>
<dbReference type="EMBL" id="NEVM01000002">
    <property type="protein sequence ID" value="OZI34628.1"/>
    <property type="molecule type" value="Genomic_DNA"/>
</dbReference>
<comment type="subcellular location">
    <subcellularLocation>
        <location evidence="1">Cell membrane</location>
        <topology evidence="1">Multi-pass membrane protein</topology>
    </subcellularLocation>
</comment>
<dbReference type="SUPFAM" id="SSF103473">
    <property type="entry name" value="MFS general substrate transporter"/>
    <property type="match status" value="1"/>
</dbReference>
<comment type="caution">
    <text evidence="8">The sequence shown here is derived from an EMBL/GenBank/DDBJ whole genome shotgun (WGS) entry which is preliminary data.</text>
</comment>
<dbReference type="GO" id="GO:0022857">
    <property type="term" value="F:transmembrane transporter activity"/>
    <property type="evidence" value="ECO:0007669"/>
    <property type="project" value="InterPro"/>
</dbReference>
<accession>A0A261SB37</accession>
<evidence type="ECO:0000256" key="6">
    <source>
        <dbReference type="SAM" id="Phobius"/>
    </source>
</evidence>
<dbReference type="InterPro" id="IPR011701">
    <property type="entry name" value="MFS"/>
</dbReference>
<evidence type="ECO:0000256" key="5">
    <source>
        <dbReference type="ARBA" id="ARBA00023136"/>
    </source>
</evidence>
<evidence type="ECO:0000313" key="8">
    <source>
        <dbReference type="EMBL" id="OZI34628.1"/>
    </source>
</evidence>
<dbReference type="AlphaFoldDB" id="A0A261SB37"/>
<feature type="transmembrane region" description="Helical" evidence="6">
    <location>
        <begin position="397"/>
        <end position="417"/>
    </location>
</feature>
<dbReference type="Proteomes" id="UP000216020">
    <property type="component" value="Unassembled WGS sequence"/>
</dbReference>
<dbReference type="CDD" id="cd17319">
    <property type="entry name" value="MFS_ExuT_GudP_like"/>
    <property type="match status" value="1"/>
</dbReference>
<feature type="transmembrane region" description="Helical" evidence="6">
    <location>
        <begin position="170"/>
        <end position="191"/>
    </location>
</feature>